<dbReference type="GO" id="GO:0047527">
    <property type="term" value="F:2,3-dihydroxybenzoate-serine ligase activity"/>
    <property type="evidence" value="ECO:0007669"/>
    <property type="project" value="TreeGrafter"/>
</dbReference>
<dbReference type="Gene3D" id="3.30.559.30">
    <property type="entry name" value="Nonribosomal peptide synthetase, condensation domain"/>
    <property type="match status" value="1"/>
</dbReference>
<dbReference type="Gene3D" id="3.30.559.10">
    <property type="entry name" value="Chloramphenicol acetyltransferase-like domain"/>
    <property type="match status" value="1"/>
</dbReference>
<dbReference type="InterPro" id="IPR010071">
    <property type="entry name" value="AA_adenyl_dom"/>
</dbReference>
<dbReference type="Pfam" id="PF00668">
    <property type="entry name" value="Condensation"/>
    <property type="match status" value="1"/>
</dbReference>
<dbReference type="InterPro" id="IPR023213">
    <property type="entry name" value="CAT-like_dom_sf"/>
</dbReference>
<evidence type="ECO:0000256" key="1">
    <source>
        <dbReference type="ARBA" id="ARBA00001957"/>
    </source>
</evidence>
<proteinExistence type="predicted"/>
<dbReference type="InterPro" id="IPR001242">
    <property type="entry name" value="Condensation_dom"/>
</dbReference>
<dbReference type="Pfam" id="PF13193">
    <property type="entry name" value="AMP-binding_C"/>
    <property type="match status" value="1"/>
</dbReference>
<dbReference type="GO" id="GO:0043041">
    <property type="term" value="P:amino acid activation for nonribosomal peptide biosynthetic process"/>
    <property type="evidence" value="ECO:0007669"/>
    <property type="project" value="TreeGrafter"/>
</dbReference>
<dbReference type="InterPro" id="IPR000873">
    <property type="entry name" value="AMP-dep_synth/lig_dom"/>
</dbReference>
<dbReference type="SUPFAM" id="SSF56801">
    <property type="entry name" value="Acetyl-CoA synthetase-like"/>
    <property type="match status" value="1"/>
</dbReference>
<dbReference type="InterPro" id="IPR020806">
    <property type="entry name" value="PKS_PP-bd"/>
</dbReference>
<dbReference type="Gene3D" id="3.40.50.980">
    <property type="match status" value="2"/>
</dbReference>
<dbReference type="SMART" id="SM00823">
    <property type="entry name" value="PKS_PP"/>
    <property type="match status" value="1"/>
</dbReference>
<dbReference type="SUPFAM" id="SSF47336">
    <property type="entry name" value="ACP-like"/>
    <property type="match status" value="1"/>
</dbReference>
<comment type="cofactor">
    <cofactor evidence="1">
        <name>pantetheine 4'-phosphate</name>
        <dbReference type="ChEBI" id="CHEBI:47942"/>
    </cofactor>
</comment>
<dbReference type="InterPro" id="IPR045851">
    <property type="entry name" value="AMP-bd_C_sf"/>
</dbReference>
<sequence>MIGIHDSAKSLVAVPDSARPGPGAGTTVPDLIRAVAHRLPDAVAVESAGNRLTYGQLLAEASGVAEALRHAGVGPGEPVAVAIPRGVDLVPALLGVQLAGAAYVPLDPEHPADRLNHVIADSGARILLTADAAGAPGLRVPTRIQLTDVAVCRSPVHPAPLHPDATAYVIYTSGSTGRPKGVVVTHGAFANFIESMRERPGLPDAVVLPAVSTVSFDIAGLELFLPLTTGGRVVVARHGETSDPRRLAALLADTGARVMQATPITWRLLLEAGWSPPPGFTVLCGGERLPAELAERLLGEGVVLWDLYGPTETTVWSAVTRHERGTPARFHPVRRTSLRVLDAGLRPVPLAEEGELYIGGAGVATGYLGRPALTATRFVADPDDAGARLYRTGDIARQHPDGRIEILGRSDDQIKIRGFRIEPGEVEHLLAGHPGVAEAAVRAFGGNDENARLVAYVRPVDPADPPDARHLRQHLARCAPAYLVPAQFVVLDELPRTPNGKLNRSALPRPAEPTGPAATTGRTSPDEPARGTTEQRIAAIVAEVLQRPEVDPHEDFFALGGDSLRAVQIVLRLNEELQTEVPINALFEARTVYGIAALLDGDRTAGTPAGAPRDAGDARLSAAQWRLWLHQLAAPDSTVDNTPVVVRLPGPVDSTALERAVTGLLERHAILRTRYEPDPSGLPVPVVQPASPQRLAVEDGDPAAILAEELDRPFDLAAAPPVRVRLVSRPADEYAYLLMVVHRIAADDRSRELIADQVRAAYRGRTVPAPLLGYADVARSQREHSAGPAARRHLDFWRATLSGAAAVELPADRPRPEVRDWRGGRVRFDVPAAVVRALDDVAADRDATRGTALLAGLSALLARRTGGTDVTVGVPVAGRDRPGLEHVVGMLEETAVIRVDIAGGIGFRDLLGRVRAATVAAAEHAVLPFEDIVGAVPTTAQAEGRNPLFDVFFADHGIPAHPAGFPLPHPPASRYDLSCDLTARADGGVDGGLVYATQLFDETTVARLAGDYVALLAEVAANPDAPVVS</sequence>
<dbReference type="GO" id="GO:0031177">
    <property type="term" value="F:phosphopantetheine binding"/>
    <property type="evidence" value="ECO:0007669"/>
    <property type="project" value="InterPro"/>
</dbReference>
<dbReference type="InterPro" id="IPR036736">
    <property type="entry name" value="ACP-like_sf"/>
</dbReference>
<dbReference type="SUPFAM" id="SSF52777">
    <property type="entry name" value="CoA-dependent acyltransferases"/>
    <property type="match status" value="2"/>
</dbReference>
<dbReference type="InterPro" id="IPR029058">
    <property type="entry name" value="AB_hydrolase_fold"/>
</dbReference>
<feature type="region of interest" description="Disordered" evidence="4">
    <location>
        <begin position="499"/>
        <end position="532"/>
    </location>
</feature>
<evidence type="ECO:0000259" key="5">
    <source>
        <dbReference type="PROSITE" id="PS50075"/>
    </source>
</evidence>
<dbReference type="InterPro" id="IPR009081">
    <property type="entry name" value="PP-bd_ACP"/>
</dbReference>
<dbReference type="PANTHER" id="PTHR45527">
    <property type="entry name" value="NONRIBOSOMAL PEPTIDE SYNTHETASE"/>
    <property type="match status" value="1"/>
</dbReference>
<keyword evidence="7" id="KW-1185">Reference proteome</keyword>
<dbReference type="KEGG" id="mprn:Q3V37_15045"/>
<dbReference type="Gene3D" id="2.30.38.10">
    <property type="entry name" value="Luciferase, Domain 3"/>
    <property type="match status" value="1"/>
</dbReference>
<evidence type="ECO:0000256" key="2">
    <source>
        <dbReference type="ARBA" id="ARBA00022450"/>
    </source>
</evidence>
<dbReference type="Proteomes" id="UP001235874">
    <property type="component" value="Chromosome"/>
</dbReference>
<dbReference type="InterPro" id="IPR020845">
    <property type="entry name" value="AMP-binding_CS"/>
</dbReference>
<dbReference type="PANTHER" id="PTHR45527:SF1">
    <property type="entry name" value="FATTY ACID SYNTHASE"/>
    <property type="match status" value="1"/>
</dbReference>
<keyword evidence="2" id="KW-0596">Phosphopantetheine</keyword>
<dbReference type="GO" id="GO:0008610">
    <property type="term" value="P:lipid biosynthetic process"/>
    <property type="evidence" value="ECO:0007669"/>
    <property type="project" value="UniProtKB-ARBA"/>
</dbReference>
<evidence type="ECO:0000313" key="7">
    <source>
        <dbReference type="Proteomes" id="UP001235874"/>
    </source>
</evidence>
<dbReference type="Gene3D" id="3.30.300.30">
    <property type="match status" value="1"/>
</dbReference>
<evidence type="ECO:0000313" key="6">
    <source>
        <dbReference type="EMBL" id="WLS48431.1"/>
    </source>
</evidence>
<evidence type="ECO:0000256" key="3">
    <source>
        <dbReference type="ARBA" id="ARBA00022553"/>
    </source>
</evidence>
<keyword evidence="3" id="KW-0597">Phosphoprotein</keyword>
<dbReference type="GO" id="GO:0005829">
    <property type="term" value="C:cytosol"/>
    <property type="evidence" value="ECO:0007669"/>
    <property type="project" value="TreeGrafter"/>
</dbReference>
<protein>
    <submittedName>
        <fullName evidence="6">Amino acid adenylation domain-containing protein</fullName>
    </submittedName>
</protein>
<dbReference type="PROSITE" id="PS00455">
    <property type="entry name" value="AMP_BINDING"/>
    <property type="match status" value="1"/>
</dbReference>
<dbReference type="InterPro" id="IPR025110">
    <property type="entry name" value="AMP-bd_C"/>
</dbReference>
<dbReference type="CDD" id="cd19531">
    <property type="entry name" value="LCL_NRPS-like"/>
    <property type="match status" value="1"/>
</dbReference>
<dbReference type="EMBL" id="CP130472">
    <property type="protein sequence ID" value="WLS48431.1"/>
    <property type="molecule type" value="Genomic_DNA"/>
</dbReference>
<accession>A0AAJ6L571</accession>
<feature type="domain" description="Carrier" evidence="5">
    <location>
        <begin position="528"/>
        <end position="603"/>
    </location>
</feature>
<dbReference type="Gene3D" id="3.40.50.1820">
    <property type="entry name" value="alpha/beta hydrolase"/>
    <property type="match status" value="1"/>
</dbReference>
<dbReference type="Pfam" id="PF00550">
    <property type="entry name" value="PP-binding"/>
    <property type="match status" value="1"/>
</dbReference>
<dbReference type="GO" id="GO:0009366">
    <property type="term" value="C:enterobactin synthetase complex"/>
    <property type="evidence" value="ECO:0007669"/>
    <property type="project" value="TreeGrafter"/>
</dbReference>
<gene>
    <name evidence="6" type="ORF">Q3V37_15045</name>
</gene>
<dbReference type="AlphaFoldDB" id="A0AAJ6L571"/>
<organism evidence="6 7">
    <name type="scientific">Micromonospora profundi</name>
    <dbReference type="NCBI Taxonomy" id="1420889"/>
    <lineage>
        <taxon>Bacteria</taxon>
        <taxon>Bacillati</taxon>
        <taxon>Actinomycetota</taxon>
        <taxon>Actinomycetes</taxon>
        <taxon>Micromonosporales</taxon>
        <taxon>Micromonosporaceae</taxon>
        <taxon>Micromonospora</taxon>
    </lineage>
</organism>
<reference evidence="6 7" key="1">
    <citation type="submission" date="2023-07" db="EMBL/GenBank/DDBJ databases">
        <title>Micromonospora profundi TRM 95458 converts glycerol to a new osmotic compound.</title>
        <authorList>
            <person name="Lu D."/>
        </authorList>
    </citation>
    <scope>NUCLEOTIDE SEQUENCE [LARGE SCALE GENOMIC DNA]</scope>
    <source>
        <strain evidence="6 7">TRM95458</strain>
    </source>
</reference>
<name>A0AAJ6L571_9ACTN</name>
<dbReference type="RefSeq" id="WP_306273762.1">
    <property type="nucleotide sequence ID" value="NZ_CP130472.1"/>
</dbReference>
<evidence type="ECO:0000256" key="4">
    <source>
        <dbReference type="SAM" id="MobiDB-lite"/>
    </source>
</evidence>
<dbReference type="GO" id="GO:0009239">
    <property type="term" value="P:enterobactin biosynthetic process"/>
    <property type="evidence" value="ECO:0007669"/>
    <property type="project" value="TreeGrafter"/>
</dbReference>
<dbReference type="NCBIfam" id="TIGR01733">
    <property type="entry name" value="AA-adenyl-dom"/>
    <property type="match status" value="1"/>
</dbReference>
<dbReference type="PROSITE" id="PS50075">
    <property type="entry name" value="CARRIER"/>
    <property type="match status" value="1"/>
</dbReference>
<dbReference type="Pfam" id="PF00501">
    <property type="entry name" value="AMP-binding"/>
    <property type="match status" value="1"/>
</dbReference>